<reference evidence="12 13" key="1">
    <citation type="journal article" date="2020" name="IScience">
        <title>Genome Sequencing of the Endangered Kingdonia uniflora (Circaeasteraceae, Ranunculales) Reveals Potential Mechanisms of Evolutionary Specialization.</title>
        <authorList>
            <person name="Sun Y."/>
            <person name="Deng T."/>
            <person name="Zhang A."/>
            <person name="Moore M.J."/>
            <person name="Landis J.B."/>
            <person name="Lin N."/>
            <person name="Zhang H."/>
            <person name="Zhang X."/>
            <person name="Huang J."/>
            <person name="Zhang X."/>
            <person name="Sun H."/>
            <person name="Wang H."/>
        </authorList>
    </citation>
    <scope>NUCLEOTIDE SEQUENCE [LARGE SCALE GENOMIC DNA]</scope>
    <source>
        <strain evidence="12">TB1705</strain>
        <tissue evidence="12">Leaf</tissue>
    </source>
</reference>
<evidence type="ECO:0000256" key="8">
    <source>
        <dbReference type="ARBA" id="ARBA00022989"/>
    </source>
</evidence>
<comment type="caution">
    <text evidence="12">The sequence shown here is derived from an EMBL/GenBank/DDBJ whole genome shotgun (WGS) entry which is preliminary data.</text>
</comment>
<evidence type="ECO:0000256" key="4">
    <source>
        <dbReference type="ARBA" id="ARBA00022692"/>
    </source>
</evidence>
<keyword evidence="4 11" id="KW-0812">Transmembrane</keyword>
<dbReference type="PANTHER" id="PTHR10585">
    <property type="entry name" value="ER LUMEN PROTEIN RETAINING RECEPTOR"/>
    <property type="match status" value="1"/>
</dbReference>
<feature type="transmembrane region" description="Helical" evidence="11">
    <location>
        <begin position="106"/>
        <end position="127"/>
    </location>
</feature>
<evidence type="ECO:0000313" key="12">
    <source>
        <dbReference type="EMBL" id="KAF6140147.1"/>
    </source>
</evidence>
<dbReference type="InterPro" id="IPR000133">
    <property type="entry name" value="ER_ret_rcpt"/>
</dbReference>
<evidence type="ECO:0000256" key="6">
    <source>
        <dbReference type="ARBA" id="ARBA00022892"/>
    </source>
</evidence>
<dbReference type="EMBL" id="JACGCM010002399">
    <property type="protein sequence ID" value="KAF6140147.1"/>
    <property type="molecule type" value="Genomic_DNA"/>
</dbReference>
<evidence type="ECO:0000256" key="9">
    <source>
        <dbReference type="ARBA" id="ARBA00023136"/>
    </source>
</evidence>
<dbReference type="AlphaFoldDB" id="A0A7J7LBW7"/>
<dbReference type="PRINTS" id="PR00660">
    <property type="entry name" value="ERLUMENR"/>
</dbReference>
<dbReference type="Pfam" id="PF00810">
    <property type="entry name" value="ER_lumen_recept"/>
    <property type="match status" value="1"/>
</dbReference>
<organism evidence="12 13">
    <name type="scientific">Kingdonia uniflora</name>
    <dbReference type="NCBI Taxonomy" id="39325"/>
    <lineage>
        <taxon>Eukaryota</taxon>
        <taxon>Viridiplantae</taxon>
        <taxon>Streptophyta</taxon>
        <taxon>Embryophyta</taxon>
        <taxon>Tracheophyta</taxon>
        <taxon>Spermatophyta</taxon>
        <taxon>Magnoliopsida</taxon>
        <taxon>Ranunculales</taxon>
        <taxon>Circaeasteraceae</taxon>
        <taxon>Kingdonia</taxon>
    </lineage>
</organism>
<feature type="transmembrane region" description="Helical" evidence="11">
    <location>
        <begin position="139"/>
        <end position="158"/>
    </location>
</feature>
<evidence type="ECO:0000256" key="7">
    <source>
        <dbReference type="ARBA" id="ARBA00022927"/>
    </source>
</evidence>
<feature type="transmembrane region" description="Helical" evidence="11">
    <location>
        <begin position="262"/>
        <end position="286"/>
    </location>
</feature>
<dbReference type="GO" id="GO:0016192">
    <property type="term" value="P:vesicle-mediated transport"/>
    <property type="evidence" value="ECO:0007669"/>
    <property type="project" value="UniProtKB-KW"/>
</dbReference>
<keyword evidence="8 11" id="KW-1133">Transmembrane helix</keyword>
<comment type="similarity">
    <text evidence="2">Belongs to the ERD2 family.</text>
</comment>
<evidence type="ECO:0008006" key="14">
    <source>
        <dbReference type="Google" id="ProtNLM"/>
    </source>
</evidence>
<proteinExistence type="inferred from homology"/>
<name>A0A7J7LBW7_9MAGN</name>
<dbReference type="OrthoDB" id="7694678at2759"/>
<dbReference type="GO" id="GO:0005789">
    <property type="term" value="C:endoplasmic reticulum membrane"/>
    <property type="evidence" value="ECO:0007669"/>
    <property type="project" value="UniProtKB-SubCell"/>
</dbReference>
<evidence type="ECO:0000256" key="11">
    <source>
        <dbReference type="SAM" id="Phobius"/>
    </source>
</evidence>
<evidence type="ECO:0000256" key="10">
    <source>
        <dbReference type="ARBA" id="ARBA00023170"/>
    </source>
</evidence>
<evidence type="ECO:0000256" key="1">
    <source>
        <dbReference type="ARBA" id="ARBA00004477"/>
    </source>
</evidence>
<keyword evidence="7" id="KW-0653">Protein transport</keyword>
<evidence type="ECO:0000313" key="13">
    <source>
        <dbReference type="Proteomes" id="UP000541444"/>
    </source>
</evidence>
<evidence type="ECO:0000256" key="3">
    <source>
        <dbReference type="ARBA" id="ARBA00022448"/>
    </source>
</evidence>
<feature type="transmembrane region" description="Helical" evidence="11">
    <location>
        <begin position="26"/>
        <end position="44"/>
    </location>
</feature>
<evidence type="ECO:0000256" key="2">
    <source>
        <dbReference type="ARBA" id="ARBA00010120"/>
    </source>
</evidence>
<feature type="transmembrane region" description="Helical" evidence="11">
    <location>
        <begin position="50"/>
        <end position="70"/>
    </location>
</feature>
<keyword evidence="6" id="KW-0931">ER-Golgi transport</keyword>
<evidence type="ECO:0000256" key="5">
    <source>
        <dbReference type="ARBA" id="ARBA00022824"/>
    </source>
</evidence>
<keyword evidence="3" id="KW-0813">Transport</keyword>
<keyword evidence="10" id="KW-0675">Receptor</keyword>
<dbReference type="Proteomes" id="UP000541444">
    <property type="component" value="Unassembled WGS sequence"/>
</dbReference>
<keyword evidence="9 11" id="KW-0472">Membrane</keyword>
<protein>
    <recommendedName>
        <fullName evidence="14">ER lumen protein retaining receptor</fullName>
    </recommendedName>
</protein>
<comment type="subcellular location">
    <subcellularLocation>
        <location evidence="1">Endoplasmic reticulum membrane</location>
        <topology evidence="1">Multi-pass membrane protein</topology>
    </subcellularLocation>
</comment>
<keyword evidence="13" id="KW-1185">Reference proteome</keyword>
<keyword evidence="5" id="KW-0256">Endoplasmic reticulum</keyword>
<dbReference type="GO" id="GO:0006621">
    <property type="term" value="P:protein retention in ER lumen"/>
    <property type="evidence" value="ECO:0007669"/>
    <property type="project" value="InterPro"/>
</dbReference>
<sequence length="361" mass="41677">MGRRRGFVGFNVLFGWVRKQSMKVKIFMGLVFAICSLGAMEYFVNDYYNFFIASELIHAVGIMVLVYKLTTKRNCSGLSLKSQEITAIFLAARMYCSIVMELDIHTFLDFASLITTVWVIYMIRFKLKATYIKDLDTMKIYYAVVPTAILAVLVHPYSPFRRFDKMCWAFCVYLESVSVLPQLRLMQNAKMVEPFTGHYVFALGLSRVLSFASWILRKTSQDVISLNLLRLSCSHPIMYFIVDVQIVRTGRNYLLLGGANLLWLIMALLSEIVQTFILADFCYYYVKRSALSFSINVNWTLGVSPIIIYLQAVLRKTKQTWIPLKMYKEREPVVQHENAVIAFFRGLASARQIDILEDINE</sequence>
<accession>A0A7J7LBW7</accession>
<dbReference type="GO" id="GO:0015031">
    <property type="term" value="P:protein transport"/>
    <property type="evidence" value="ECO:0007669"/>
    <property type="project" value="UniProtKB-KW"/>
</dbReference>
<gene>
    <name evidence="12" type="ORF">GIB67_028953</name>
</gene>
<dbReference type="GO" id="GO:0046923">
    <property type="term" value="F:ER retention sequence binding"/>
    <property type="evidence" value="ECO:0007669"/>
    <property type="project" value="InterPro"/>
</dbReference>